<proteinExistence type="predicted"/>
<feature type="compositionally biased region" description="Low complexity" evidence="1">
    <location>
        <begin position="764"/>
        <end position="773"/>
    </location>
</feature>
<feature type="compositionally biased region" description="Polar residues" evidence="1">
    <location>
        <begin position="166"/>
        <end position="189"/>
    </location>
</feature>
<dbReference type="Proteomes" id="UP000594364">
    <property type="component" value="Chromosome 3"/>
</dbReference>
<evidence type="ECO:0000256" key="1">
    <source>
        <dbReference type="SAM" id="MobiDB-lite"/>
    </source>
</evidence>
<keyword evidence="3" id="KW-1185">Reference proteome</keyword>
<name>A0A7S9KSL5_EPIFF</name>
<feature type="region of interest" description="Disordered" evidence="1">
    <location>
        <begin position="25"/>
        <end position="62"/>
    </location>
</feature>
<feature type="compositionally biased region" description="Polar residues" evidence="1">
    <location>
        <begin position="623"/>
        <end position="637"/>
    </location>
</feature>
<gene>
    <name evidence="2" type="ORF">C2857_005180</name>
</gene>
<feature type="compositionally biased region" description="Polar residues" evidence="1">
    <location>
        <begin position="592"/>
        <end position="616"/>
    </location>
</feature>
<sequence>MDMAKCRLKTTSNGSLHSTYTAYGSHLPSSSVGSRGQVPAQRRPLRSISQNSTLPPSPGPLLSMLKTTTEMGDVGAFPIRQRPVTPTAYHQLPRSRPELVAATPPPRYTPKRSDALYYADDHKPFRSYRDTTSEIISLYAYDNQPFYFGSGSPMLDDSCHRSYSITTNSSRHLPSQKSSAIMQSHSSGGEVQRPRSPFPYPTRLKRPGVRPASPAVAGNGCVDYSRMVELDRVSQHLDPIDPGLRVLRNLVPAATVVLNGTQESLRSMEKDPQVCPRFEDFDKPTVREIDIEQEQSVTHAVRYLGAGGEENCNPDAGEMADMDGAAPDDNSAEEAHKEGDISALMADKDRSDCSQDVSQLGGVLALRKLSRSAPPDGQHPKWVASQENREKQNELASIGDTPRSKLLRLSKTLGDKPAVNQLSDEAETHRIEDDAACSPEQTLPDFASIFGAFDLLDRSPYFKSTANLSKALDAARDTDSTHSADHVSHRHKISAMGIIAADLGDESGFSLSRSAQDQELDILSPEPISPVRGLKVKNSIPQLMKALPPLPSKLSQYVQNAVDATILKDDGQPVDGACRDEDVMQDGLQEVQTRSATLDTQPSKESVMSAKRSSPSKFKVRVKSTTSQMLTPPSGASYSKDPAPLGEVPRASASQPKPKLKIKISRSQLGQGRCTTDGANPRVNRMKDCNSLADLALYSSKPRKMADGLDVAADKNRQDSCREKLHQSFDGAQDLPVASTSISPQPSDPFNIPYPSSPDDNARNNRSISSSSNKDTLVPRPSCSSDTVLHHEHGLRKKMSMFRLRIVESLTANAAKKGEKAEELQRSESHLSVNMTSKDSETNFNVLSSRAGRSNKLRSDWMATRVKRWAMDARRAVRLYVRRTLDRTPRGSEQ</sequence>
<feature type="region of interest" description="Disordered" evidence="1">
    <location>
        <begin position="166"/>
        <end position="199"/>
    </location>
</feature>
<feature type="compositionally biased region" description="Basic and acidic residues" evidence="1">
    <location>
        <begin position="816"/>
        <end position="829"/>
    </location>
</feature>
<feature type="region of interest" description="Disordered" evidence="1">
    <location>
        <begin position="729"/>
        <end position="789"/>
    </location>
</feature>
<evidence type="ECO:0000313" key="3">
    <source>
        <dbReference type="Proteomes" id="UP000594364"/>
    </source>
</evidence>
<protein>
    <submittedName>
        <fullName evidence="2">Uncharacterized protein</fullName>
    </submittedName>
</protein>
<feature type="region of interest" description="Disordered" evidence="1">
    <location>
        <begin position="370"/>
        <end position="402"/>
    </location>
</feature>
<dbReference type="AlphaFoldDB" id="A0A7S9KSL5"/>
<evidence type="ECO:0000313" key="2">
    <source>
        <dbReference type="EMBL" id="QPH00999.1"/>
    </source>
</evidence>
<dbReference type="EMBL" id="CP031387">
    <property type="protein sequence ID" value="QPH00999.1"/>
    <property type="molecule type" value="Genomic_DNA"/>
</dbReference>
<reference evidence="2 3" key="1">
    <citation type="journal article" date="2018" name="PLoS Genet.">
        <title>Repeat elements organise 3D genome structure and mediate transcription in the filamentous fungus Epichloe festucae.</title>
        <authorList>
            <person name="Winter D.J."/>
            <person name="Ganley A.R.D."/>
            <person name="Young C.A."/>
            <person name="Liachko I."/>
            <person name="Schardl C.L."/>
            <person name="Dupont P.Y."/>
            <person name="Berry D."/>
            <person name="Ram A."/>
            <person name="Scott B."/>
            <person name="Cox M.P."/>
        </authorList>
    </citation>
    <scope>NUCLEOTIDE SEQUENCE [LARGE SCALE GENOMIC DNA]</scope>
    <source>
        <strain evidence="2 3">Fl1</strain>
    </source>
</reference>
<accession>A0A7S9KSL5</accession>
<feature type="region of interest" description="Disordered" evidence="1">
    <location>
        <begin position="592"/>
        <end position="658"/>
    </location>
</feature>
<feature type="region of interest" description="Disordered" evidence="1">
    <location>
        <begin position="814"/>
        <end position="838"/>
    </location>
</feature>
<organism evidence="2 3">
    <name type="scientific">Epichloe festucae (strain Fl1)</name>
    <dbReference type="NCBI Taxonomy" id="877507"/>
    <lineage>
        <taxon>Eukaryota</taxon>
        <taxon>Fungi</taxon>
        <taxon>Dikarya</taxon>
        <taxon>Ascomycota</taxon>
        <taxon>Pezizomycotina</taxon>
        <taxon>Sordariomycetes</taxon>
        <taxon>Hypocreomycetidae</taxon>
        <taxon>Hypocreales</taxon>
        <taxon>Clavicipitaceae</taxon>
        <taxon>Epichloe</taxon>
    </lineage>
</organism>
<feature type="compositionally biased region" description="Polar residues" evidence="1">
    <location>
        <begin position="25"/>
        <end position="34"/>
    </location>
</feature>
<dbReference type="OrthoDB" id="4156126at2759"/>